<dbReference type="KEGG" id="crz:D1345_22155"/>
<dbReference type="GO" id="GO:0008234">
    <property type="term" value="F:cysteine-type peptidase activity"/>
    <property type="evidence" value="ECO:0007669"/>
    <property type="project" value="UniProtKB-KW"/>
</dbReference>
<dbReference type="GO" id="GO:0006032">
    <property type="term" value="P:chitin catabolic process"/>
    <property type="evidence" value="ECO:0007669"/>
    <property type="project" value="InterPro"/>
</dbReference>
<feature type="compositionally biased region" description="Low complexity" evidence="5">
    <location>
        <begin position="433"/>
        <end position="450"/>
    </location>
</feature>
<evidence type="ECO:0000256" key="1">
    <source>
        <dbReference type="ARBA" id="ARBA00007074"/>
    </source>
</evidence>
<dbReference type="Gene3D" id="3.90.1720.10">
    <property type="entry name" value="endopeptidase domain like (from Nostoc punctiforme)"/>
    <property type="match status" value="1"/>
</dbReference>
<dbReference type="PROSITE" id="PS51935">
    <property type="entry name" value="NLPC_P60"/>
    <property type="match status" value="1"/>
</dbReference>
<dbReference type="PANTHER" id="PTHR34408:SF1">
    <property type="entry name" value="GLYCOSYL HYDROLASE FAMILY 19 DOMAIN-CONTAINING PROTEIN HI_1415"/>
    <property type="match status" value="1"/>
</dbReference>
<dbReference type="GO" id="GO:0016998">
    <property type="term" value="P:cell wall macromolecule catabolic process"/>
    <property type="evidence" value="ECO:0007669"/>
    <property type="project" value="InterPro"/>
</dbReference>
<dbReference type="Proteomes" id="UP000259465">
    <property type="component" value="Chromosome"/>
</dbReference>
<dbReference type="SUPFAM" id="SSF53955">
    <property type="entry name" value="Lysozyme-like"/>
    <property type="match status" value="1"/>
</dbReference>
<keyword evidence="4" id="KW-0788">Thiol protease</keyword>
<feature type="region of interest" description="Disordered" evidence="5">
    <location>
        <begin position="397"/>
        <end position="567"/>
    </location>
</feature>
<dbReference type="InterPro" id="IPR023346">
    <property type="entry name" value="Lysozyme-like_dom_sf"/>
</dbReference>
<dbReference type="Pfam" id="PF00182">
    <property type="entry name" value="Glyco_hydro_19"/>
    <property type="match status" value="1"/>
</dbReference>
<dbReference type="Gene3D" id="1.10.530.10">
    <property type="match status" value="1"/>
</dbReference>
<dbReference type="PANTHER" id="PTHR34408">
    <property type="entry name" value="FAMILY PROTEIN, PUTATIVE-RELATED"/>
    <property type="match status" value="1"/>
</dbReference>
<evidence type="ECO:0000256" key="2">
    <source>
        <dbReference type="ARBA" id="ARBA00022670"/>
    </source>
</evidence>
<dbReference type="CDD" id="cd00325">
    <property type="entry name" value="chitinase_GH19"/>
    <property type="match status" value="1"/>
</dbReference>
<dbReference type="InterPro" id="IPR000064">
    <property type="entry name" value="NLP_P60_dom"/>
</dbReference>
<dbReference type="SUPFAM" id="SSF54001">
    <property type="entry name" value="Cysteine proteinases"/>
    <property type="match status" value="1"/>
</dbReference>
<evidence type="ECO:0000259" key="6">
    <source>
        <dbReference type="PROSITE" id="PS51935"/>
    </source>
</evidence>
<keyword evidence="3" id="KW-0378">Hydrolase</keyword>
<proteinExistence type="inferred from homology"/>
<dbReference type="InterPro" id="IPR052354">
    <property type="entry name" value="Cell_Wall_Dynamics_Protein"/>
</dbReference>
<evidence type="ECO:0000256" key="3">
    <source>
        <dbReference type="ARBA" id="ARBA00022801"/>
    </source>
</evidence>
<feature type="domain" description="NlpC/P60" evidence="6">
    <location>
        <begin position="256"/>
        <end position="391"/>
    </location>
</feature>
<dbReference type="GO" id="GO:0006508">
    <property type="term" value="P:proteolysis"/>
    <property type="evidence" value="ECO:0007669"/>
    <property type="project" value="UniProtKB-KW"/>
</dbReference>
<dbReference type="InterPro" id="IPR038765">
    <property type="entry name" value="Papain-like_cys_pep_sf"/>
</dbReference>
<reference evidence="7 8" key="1">
    <citation type="submission" date="2018-08" db="EMBL/GenBank/DDBJ databases">
        <title>Complete genome sequence of JP2-74.</title>
        <authorList>
            <person name="Wu L."/>
        </authorList>
    </citation>
    <scope>NUCLEOTIDE SEQUENCE [LARGE SCALE GENOMIC DNA]</scope>
    <source>
        <strain evidence="7 8">JP2-74</strain>
    </source>
</reference>
<dbReference type="AlphaFoldDB" id="A0AAD0W9U3"/>
<dbReference type="EMBL" id="CP031968">
    <property type="protein sequence ID" value="AXT48700.1"/>
    <property type="molecule type" value="Genomic_DNA"/>
</dbReference>
<comment type="similarity">
    <text evidence="1">Belongs to the peptidase C40 family.</text>
</comment>
<name>A0AAD0W9U3_9NEIS</name>
<gene>
    <name evidence="7" type="ORF">D1345_22155</name>
</gene>
<evidence type="ECO:0000256" key="5">
    <source>
        <dbReference type="SAM" id="MobiDB-lite"/>
    </source>
</evidence>
<sequence length="638" mass="68808">MRCADGTPLFPRGHIMANMKQKRQQAFASNKATLIDEMLAANIRDPKEQAMFLAQMAHESGGFESLREGNYRTAKNVLEKFKDRLNAQGITTESQVQSLINSGQEKVYEAIYGGEWGKKNLGNNKKGDGFRYRGRGFIQITGRSNYEAAGKALNLDLIANPELAENAAIAAKIATWFWQKKQPEIVKYARSGNVRAVTKLINGGSNGLSDRQKRYQRYLRESGLYRVSQAQPAEGVNSKGGISDSVGSAQLQLQSMKSYPAILDQRERFKGYQYGYGGNGKASAGGVRKIDCSNLVNQAIKGAGYEIPYENTSGLDKSKYYEEVDLKDVRPGDIALWRGKNNHTGLVEAFDAKTGNGKFFGSQSSTGPASAKFGPDSGYWEAPKKFLRPRAEYLNKAGAQKVGTQEQVQPTTTVKNKRPQAEQQTADTGGKRQAQPQETAKQKAQQAKAQEAAKQKAEQAKAQEAAKQKAEQAKAQEAAKQKAEQAKAQEAAKQKAEQAKAQEAAKQKAEQAKAQEAAKQKAEQAKAQEAAKQKAEQAKAQEAAKQKAEQAKAQEAAKPKAAPVPAGGILLPGGGEVASANTGGADAAQLQAILSALQATLSQLSSMLSQPIQVTVDVQNGNIVAAVNAANSQQQRRS</sequence>
<accession>A0AAD0W9U3</accession>
<dbReference type="GO" id="GO:0004568">
    <property type="term" value="F:chitinase activity"/>
    <property type="evidence" value="ECO:0007669"/>
    <property type="project" value="InterPro"/>
</dbReference>
<dbReference type="InterPro" id="IPR000726">
    <property type="entry name" value="Glyco_hydro_19_cat"/>
</dbReference>
<protein>
    <recommendedName>
        <fullName evidence="6">NlpC/P60 domain-containing protein</fullName>
    </recommendedName>
</protein>
<organism evidence="7 8">
    <name type="scientific">Chromobacterium rhizoryzae</name>
    <dbReference type="NCBI Taxonomy" id="1778675"/>
    <lineage>
        <taxon>Bacteria</taxon>
        <taxon>Pseudomonadati</taxon>
        <taxon>Pseudomonadota</taxon>
        <taxon>Betaproteobacteria</taxon>
        <taxon>Neisseriales</taxon>
        <taxon>Chromobacteriaceae</taxon>
        <taxon>Chromobacterium</taxon>
    </lineage>
</organism>
<dbReference type="Pfam" id="PF00877">
    <property type="entry name" value="NLPC_P60"/>
    <property type="match status" value="1"/>
</dbReference>
<feature type="compositionally biased region" description="Polar residues" evidence="5">
    <location>
        <begin position="402"/>
        <end position="414"/>
    </location>
</feature>
<evidence type="ECO:0000256" key="4">
    <source>
        <dbReference type="ARBA" id="ARBA00022807"/>
    </source>
</evidence>
<keyword evidence="8" id="KW-1185">Reference proteome</keyword>
<keyword evidence="2" id="KW-0645">Protease</keyword>
<evidence type="ECO:0000313" key="7">
    <source>
        <dbReference type="EMBL" id="AXT48700.1"/>
    </source>
</evidence>
<feature type="compositionally biased region" description="Basic and acidic residues" evidence="5">
    <location>
        <begin position="451"/>
        <end position="558"/>
    </location>
</feature>
<evidence type="ECO:0000313" key="8">
    <source>
        <dbReference type="Proteomes" id="UP000259465"/>
    </source>
</evidence>